<name>A0A939DEY8_9GAMM</name>
<evidence type="ECO:0000259" key="1">
    <source>
        <dbReference type="Pfam" id="PF13657"/>
    </source>
</evidence>
<dbReference type="PANTHER" id="PTHR37419">
    <property type="entry name" value="SERINE/THREONINE-PROTEIN KINASE TOXIN HIPA"/>
    <property type="match status" value="1"/>
</dbReference>
<dbReference type="Pfam" id="PF13657">
    <property type="entry name" value="Couple_hipA"/>
    <property type="match status" value="1"/>
</dbReference>
<dbReference type="GO" id="GO:0004674">
    <property type="term" value="F:protein serine/threonine kinase activity"/>
    <property type="evidence" value="ECO:0007669"/>
    <property type="project" value="TreeGrafter"/>
</dbReference>
<dbReference type="InterPro" id="IPR017508">
    <property type="entry name" value="HipA_N1"/>
</dbReference>
<protein>
    <submittedName>
        <fullName evidence="2">HipA N-terminal domain-containing protein</fullName>
    </submittedName>
</protein>
<feature type="domain" description="HipA N-terminal subdomain 1" evidence="1">
    <location>
        <begin position="2"/>
        <end position="94"/>
    </location>
</feature>
<dbReference type="AlphaFoldDB" id="A0A939DEY8"/>
<dbReference type="RefSeq" id="WP_206560084.1">
    <property type="nucleotide sequence ID" value="NZ_JAFKCZ010000005.1"/>
</dbReference>
<dbReference type="PANTHER" id="PTHR37419:SF6">
    <property type="entry name" value="KINASE HI_0665-RELATED"/>
    <property type="match status" value="1"/>
</dbReference>
<dbReference type="Proteomes" id="UP000664303">
    <property type="component" value="Unassembled WGS sequence"/>
</dbReference>
<dbReference type="EMBL" id="JAFKCZ010000005">
    <property type="protein sequence ID" value="MBN7796646.1"/>
    <property type="molecule type" value="Genomic_DNA"/>
</dbReference>
<dbReference type="NCBIfam" id="TIGR03071">
    <property type="entry name" value="couple_hipA"/>
    <property type="match status" value="1"/>
</dbReference>
<dbReference type="InterPro" id="IPR052028">
    <property type="entry name" value="HipA_Ser/Thr_kinase"/>
</dbReference>
<accession>A0A939DEY8</accession>
<keyword evidence="3" id="KW-1185">Reference proteome</keyword>
<proteinExistence type="predicted"/>
<gene>
    <name evidence="2" type="ORF">JYP50_08590</name>
</gene>
<sequence>MLYQGRLAGILEEDEEGFSFTYDSEYLAGGVPISYQLKLREAAYESKDLMPFFENLVSEGWLRKLQSRQQKIDENDRFGLLLANGRDLVGAVTVEPPPESEV</sequence>
<comment type="caution">
    <text evidence="2">The sequence shown here is derived from an EMBL/GenBank/DDBJ whole genome shotgun (WGS) entry which is preliminary data.</text>
</comment>
<evidence type="ECO:0000313" key="3">
    <source>
        <dbReference type="Proteomes" id="UP000664303"/>
    </source>
</evidence>
<organism evidence="2 3">
    <name type="scientific">Parahaliea mediterranea</name>
    <dbReference type="NCBI Taxonomy" id="651086"/>
    <lineage>
        <taxon>Bacteria</taxon>
        <taxon>Pseudomonadati</taxon>
        <taxon>Pseudomonadota</taxon>
        <taxon>Gammaproteobacteria</taxon>
        <taxon>Cellvibrionales</taxon>
        <taxon>Halieaceae</taxon>
        <taxon>Parahaliea</taxon>
    </lineage>
</organism>
<evidence type="ECO:0000313" key="2">
    <source>
        <dbReference type="EMBL" id="MBN7796646.1"/>
    </source>
</evidence>
<dbReference type="GO" id="GO:0005829">
    <property type="term" value="C:cytosol"/>
    <property type="evidence" value="ECO:0007669"/>
    <property type="project" value="TreeGrafter"/>
</dbReference>
<reference evidence="2" key="1">
    <citation type="submission" date="2021-02" db="EMBL/GenBank/DDBJ databases">
        <title>PHA producing bacteria isolated from coastal sediment in Guangdong, Shenzhen.</title>
        <authorList>
            <person name="Zheng W."/>
            <person name="Yu S."/>
            <person name="Huang Y."/>
        </authorList>
    </citation>
    <scope>NUCLEOTIDE SEQUENCE</scope>
    <source>
        <strain evidence="2">TN14-10</strain>
    </source>
</reference>